<keyword evidence="1" id="KW-0175">Coiled coil</keyword>
<dbReference type="InterPro" id="IPR017884">
    <property type="entry name" value="SANT_dom"/>
</dbReference>
<dbReference type="InterPro" id="IPR018253">
    <property type="entry name" value="DnaJ_domain_CS"/>
</dbReference>
<dbReference type="CDD" id="cd06257">
    <property type="entry name" value="DnaJ"/>
    <property type="match status" value="1"/>
</dbReference>
<dbReference type="InterPro" id="IPR001623">
    <property type="entry name" value="DnaJ_domain"/>
</dbReference>
<feature type="region of interest" description="Disordered" evidence="2">
    <location>
        <begin position="524"/>
        <end position="562"/>
    </location>
</feature>
<dbReference type="GO" id="GO:0006450">
    <property type="term" value="P:regulation of translational fidelity"/>
    <property type="evidence" value="ECO:0007669"/>
    <property type="project" value="InterPro"/>
</dbReference>
<dbReference type="InterPro" id="IPR036869">
    <property type="entry name" value="J_dom_sf"/>
</dbReference>
<gene>
    <name evidence="6" type="ORF">EZS28_003700</name>
</gene>
<dbReference type="Proteomes" id="UP000324800">
    <property type="component" value="Unassembled WGS sequence"/>
</dbReference>
<comment type="caution">
    <text evidence="6">The sequence shown here is derived from an EMBL/GenBank/DDBJ whole genome shotgun (WGS) entry which is preliminary data.</text>
</comment>
<name>A0A5J4X2T6_9EUKA</name>
<dbReference type="Gene3D" id="1.10.10.60">
    <property type="entry name" value="Homeodomain-like"/>
    <property type="match status" value="2"/>
</dbReference>
<dbReference type="Pfam" id="PF23082">
    <property type="entry name" value="Myb_DNA-binding_2"/>
    <property type="match status" value="1"/>
</dbReference>
<feature type="domain" description="Myb-like" evidence="4">
    <location>
        <begin position="674"/>
        <end position="721"/>
    </location>
</feature>
<accession>A0A5J4X2T6</accession>
<dbReference type="InterPro" id="IPR004827">
    <property type="entry name" value="bZIP"/>
</dbReference>
<dbReference type="PANTHER" id="PTHR43999">
    <property type="entry name" value="DNAJ HOMOLOG SUBFAMILY C MEMBER 2"/>
    <property type="match status" value="1"/>
</dbReference>
<dbReference type="Gene3D" id="1.10.287.110">
    <property type="entry name" value="DnaJ domain"/>
    <property type="match status" value="1"/>
</dbReference>
<dbReference type="PROSITE" id="PS51293">
    <property type="entry name" value="SANT"/>
    <property type="match status" value="1"/>
</dbReference>
<feature type="region of interest" description="Disordered" evidence="2">
    <location>
        <begin position="58"/>
        <end position="98"/>
    </location>
</feature>
<dbReference type="GO" id="GO:0003700">
    <property type="term" value="F:DNA-binding transcription factor activity"/>
    <property type="evidence" value="ECO:0007669"/>
    <property type="project" value="InterPro"/>
</dbReference>
<dbReference type="InterPro" id="IPR054076">
    <property type="entry name" value="ZUO1-like_ZHD"/>
</dbReference>
<dbReference type="InterPro" id="IPR001005">
    <property type="entry name" value="SANT/Myb"/>
</dbReference>
<dbReference type="PROSITE" id="PS00036">
    <property type="entry name" value="BZIP_BASIC"/>
    <property type="match status" value="1"/>
</dbReference>
<feature type="coiled-coil region" evidence="1">
    <location>
        <begin position="380"/>
        <end position="410"/>
    </location>
</feature>
<organism evidence="6 7">
    <name type="scientific">Streblomastix strix</name>
    <dbReference type="NCBI Taxonomy" id="222440"/>
    <lineage>
        <taxon>Eukaryota</taxon>
        <taxon>Metamonada</taxon>
        <taxon>Preaxostyla</taxon>
        <taxon>Oxymonadida</taxon>
        <taxon>Streblomastigidae</taxon>
        <taxon>Streblomastix</taxon>
    </lineage>
</organism>
<feature type="compositionally biased region" description="Basic and acidic residues" evidence="2">
    <location>
        <begin position="535"/>
        <end position="554"/>
    </location>
</feature>
<dbReference type="GO" id="GO:0043022">
    <property type="term" value="F:ribosome binding"/>
    <property type="evidence" value="ECO:0007669"/>
    <property type="project" value="InterPro"/>
</dbReference>
<dbReference type="PROSITE" id="PS50090">
    <property type="entry name" value="MYB_LIKE"/>
    <property type="match status" value="2"/>
</dbReference>
<dbReference type="EMBL" id="SNRW01000502">
    <property type="protein sequence ID" value="KAA6400769.1"/>
    <property type="molecule type" value="Genomic_DNA"/>
</dbReference>
<dbReference type="PANTHER" id="PTHR43999:SF1">
    <property type="entry name" value="DNAJ HOMOLOG SUBFAMILY C MEMBER 2"/>
    <property type="match status" value="1"/>
</dbReference>
<feature type="domain" description="SANT" evidence="5">
    <location>
        <begin position="674"/>
        <end position="725"/>
    </location>
</feature>
<dbReference type="PROSITE" id="PS00636">
    <property type="entry name" value="DNAJ_1"/>
    <property type="match status" value="1"/>
</dbReference>
<dbReference type="InterPro" id="IPR009057">
    <property type="entry name" value="Homeodomain-like_sf"/>
</dbReference>
<feature type="domain" description="J" evidence="3">
    <location>
        <begin position="109"/>
        <end position="182"/>
    </location>
</feature>
<dbReference type="CDD" id="cd00167">
    <property type="entry name" value="SANT"/>
    <property type="match status" value="2"/>
</dbReference>
<evidence type="ECO:0000259" key="5">
    <source>
        <dbReference type="PROSITE" id="PS51293"/>
    </source>
</evidence>
<dbReference type="GO" id="GO:0005829">
    <property type="term" value="C:cytosol"/>
    <property type="evidence" value="ECO:0007669"/>
    <property type="project" value="TreeGrafter"/>
</dbReference>
<dbReference type="GO" id="GO:0051083">
    <property type="term" value="P:'de novo' cotranslational protein folding"/>
    <property type="evidence" value="ECO:0007669"/>
    <property type="project" value="InterPro"/>
</dbReference>
<feature type="domain" description="Myb-like" evidence="4">
    <location>
        <begin position="556"/>
        <end position="609"/>
    </location>
</feature>
<dbReference type="SMART" id="SM00717">
    <property type="entry name" value="SANT"/>
    <property type="match status" value="2"/>
</dbReference>
<evidence type="ECO:0000256" key="2">
    <source>
        <dbReference type="SAM" id="MobiDB-lite"/>
    </source>
</evidence>
<dbReference type="SMART" id="SM00271">
    <property type="entry name" value="DnaJ"/>
    <property type="match status" value="1"/>
</dbReference>
<dbReference type="Pfam" id="PF21884">
    <property type="entry name" value="ZUO1-like_ZHD"/>
    <property type="match status" value="1"/>
</dbReference>
<dbReference type="InterPro" id="IPR044634">
    <property type="entry name" value="Zuotin/DnaJC2"/>
</dbReference>
<dbReference type="GO" id="GO:0030544">
    <property type="term" value="F:Hsp70 protein binding"/>
    <property type="evidence" value="ECO:0007669"/>
    <property type="project" value="InterPro"/>
</dbReference>
<dbReference type="SUPFAM" id="SSF46565">
    <property type="entry name" value="Chaperone J-domain"/>
    <property type="match status" value="1"/>
</dbReference>
<reference evidence="6 7" key="1">
    <citation type="submission" date="2019-03" db="EMBL/GenBank/DDBJ databases">
        <title>Single cell metagenomics reveals metabolic interactions within the superorganism composed of flagellate Streblomastix strix and complex community of Bacteroidetes bacteria on its surface.</title>
        <authorList>
            <person name="Treitli S.C."/>
            <person name="Kolisko M."/>
            <person name="Husnik F."/>
            <person name="Keeling P."/>
            <person name="Hampl V."/>
        </authorList>
    </citation>
    <scope>NUCLEOTIDE SEQUENCE [LARGE SCALE GENOMIC DNA]</scope>
    <source>
        <strain evidence="6">ST1C</strain>
    </source>
</reference>
<dbReference type="PRINTS" id="PR00625">
    <property type="entry name" value="JDOMAIN"/>
</dbReference>
<evidence type="ECO:0000256" key="1">
    <source>
        <dbReference type="SAM" id="Coils"/>
    </source>
</evidence>
<dbReference type="Pfam" id="PF00226">
    <property type="entry name" value="DnaJ"/>
    <property type="match status" value="1"/>
</dbReference>
<dbReference type="AlphaFoldDB" id="A0A5J4X2T6"/>
<proteinExistence type="predicted"/>
<dbReference type="PROSITE" id="PS50076">
    <property type="entry name" value="DNAJ_2"/>
    <property type="match status" value="1"/>
</dbReference>
<dbReference type="SUPFAM" id="SSF46689">
    <property type="entry name" value="Homeodomain-like"/>
    <property type="match status" value="2"/>
</dbReference>
<dbReference type="OrthoDB" id="1690618at2759"/>
<sequence>MSIKYYIRSLVSCAEDFEPFLGVMCAPFQRKIEPAGIAYEKTYGRLVDVDDNQAADEANNFKSKAQKRRERAAEEQKKKTQQNNDADSKGASGNSNASRVAKLAKECRNLYEVLDLEEIGEMAAPDDIKKSYRKLALKYHPDKNTKDSGFTDAQLAERFREVQEAYEVLMDPFQKRQYDSMLPFDDRIPNDRIVIEKVIPVWPQIDIDVVLQNEGKGKGKQKKAKKIDLLLEQHNYSKFEQQWTEFEQIFAPVFKRNAKWSLNKPTLLLGGLGSNKDDISSFYKQWSNFRSWREFPSEDELNVSDAESREERRWMERENAKMKQNTRNEELKRISKLTELAQRYDPRLRWLREEEDINRVREQNDYNERKRLEDEKIHAARVAAAEEKRINEEKERIEREQNKVASKKSRGRVKSSFVQLIKELNSRDSLPKDEDGNSEKIRRIIYCYQTWDLEDEHISSRISEYLNSITLEELQQHEKGLDINLKAVKQIPISALQTPDSQNIIKSAQESAVNFTSNTEKHHFNIGEPIPDTSDEQKNISDAKKESNQYDQEQKQNQIQSTEWSVEEITSLIAAIKRFPPGLRNRWTKISEQTKRTEEECISKSHNLHQSGGKLSTEASIQQFIIERQRHINRIEASAGIDNTNVDQGSSQNVPNVNIKGATGFIPFQHIPFWSVEEQKRLEEGLRTYPNSLGKERWTKIAEMVKSKTKKECIERFKELANIVKAVEMMGAFVSKLVTSEVGPTLSSRLLEAISIDSLEFDDLGPEPSSIPLSLEYYLFYISPATYDGILIGYYNALFPGSVNISLIDESVYCKGDGRIGV</sequence>
<dbReference type="Pfam" id="PF00249">
    <property type="entry name" value="Myb_DNA-binding"/>
    <property type="match status" value="1"/>
</dbReference>
<evidence type="ECO:0000259" key="4">
    <source>
        <dbReference type="PROSITE" id="PS50090"/>
    </source>
</evidence>
<feature type="compositionally biased region" description="Polar residues" evidence="2">
    <location>
        <begin position="81"/>
        <end position="98"/>
    </location>
</feature>
<evidence type="ECO:0000259" key="3">
    <source>
        <dbReference type="PROSITE" id="PS50076"/>
    </source>
</evidence>
<protein>
    <submittedName>
        <fullName evidence="6">Putative dnaJ subfamily C member 2</fullName>
    </submittedName>
</protein>
<evidence type="ECO:0000313" key="6">
    <source>
        <dbReference type="EMBL" id="KAA6400769.1"/>
    </source>
</evidence>
<evidence type="ECO:0000313" key="7">
    <source>
        <dbReference type="Proteomes" id="UP000324800"/>
    </source>
</evidence>